<evidence type="ECO:0000313" key="1">
    <source>
        <dbReference type="EMBL" id="KAH6934348.1"/>
    </source>
</evidence>
<sequence length="423" mass="47184">MTEADTLRLVHAFVISRITCALPFQATRRTETDQVDKLIRIACKAALGIPESASTERLRDLGLTNTFEELAAATMIAQRERPNATSQGRSLLRRLRYPLTPQFCGDKTQLIPHTLRSQLYVGPIPRNMHPTFHIKRRRARATAMRKRQNDPDSYYTDAGLYPRTTTPTSAFVAVATNRSRTVAAASLSTSSSATAEAAAIALAIRAAEAKGQSAYILTDSQEACRLYLRVLPTCVLRILGPSLSQDHVINWCPAHAGVDGNERADRVARGMTGRAADHSAQTEPSTPSTPREMLEAQRLGRRAMAPPHPKLNREQARDWRLLQTNTFPHLHRLHRMYPGRYEDKCPWCNGTPALHHITCGLWKPQVRLLLAEKQSVDYRLVVRNGSWTPKLITMFTLPFDSERSSLLIGPCPSEGSWVSTPPI</sequence>
<evidence type="ECO:0000313" key="2">
    <source>
        <dbReference type="Proteomes" id="UP000821845"/>
    </source>
</evidence>
<dbReference type="EMBL" id="CM023484">
    <property type="protein sequence ID" value="KAH6934348.1"/>
    <property type="molecule type" value="Genomic_DNA"/>
</dbReference>
<gene>
    <name evidence="1" type="ORF">HPB50_023040</name>
</gene>
<organism evidence="1 2">
    <name type="scientific">Hyalomma asiaticum</name>
    <name type="common">Tick</name>
    <dbReference type="NCBI Taxonomy" id="266040"/>
    <lineage>
        <taxon>Eukaryota</taxon>
        <taxon>Metazoa</taxon>
        <taxon>Ecdysozoa</taxon>
        <taxon>Arthropoda</taxon>
        <taxon>Chelicerata</taxon>
        <taxon>Arachnida</taxon>
        <taxon>Acari</taxon>
        <taxon>Parasitiformes</taxon>
        <taxon>Ixodida</taxon>
        <taxon>Ixodoidea</taxon>
        <taxon>Ixodidae</taxon>
        <taxon>Hyalomminae</taxon>
        <taxon>Hyalomma</taxon>
    </lineage>
</organism>
<dbReference type="Proteomes" id="UP000821845">
    <property type="component" value="Chromosome 4"/>
</dbReference>
<reference evidence="1" key="1">
    <citation type="submission" date="2020-05" db="EMBL/GenBank/DDBJ databases">
        <title>Large-scale comparative analyses of tick genomes elucidate their genetic diversity and vector capacities.</title>
        <authorList>
            <person name="Jia N."/>
            <person name="Wang J."/>
            <person name="Shi W."/>
            <person name="Du L."/>
            <person name="Sun Y."/>
            <person name="Zhan W."/>
            <person name="Jiang J."/>
            <person name="Wang Q."/>
            <person name="Zhang B."/>
            <person name="Ji P."/>
            <person name="Sakyi L.B."/>
            <person name="Cui X."/>
            <person name="Yuan T."/>
            <person name="Jiang B."/>
            <person name="Yang W."/>
            <person name="Lam T.T.-Y."/>
            <person name="Chang Q."/>
            <person name="Ding S."/>
            <person name="Wang X."/>
            <person name="Zhu J."/>
            <person name="Ruan X."/>
            <person name="Zhao L."/>
            <person name="Wei J."/>
            <person name="Que T."/>
            <person name="Du C."/>
            <person name="Cheng J."/>
            <person name="Dai P."/>
            <person name="Han X."/>
            <person name="Huang E."/>
            <person name="Gao Y."/>
            <person name="Liu J."/>
            <person name="Shao H."/>
            <person name="Ye R."/>
            <person name="Li L."/>
            <person name="Wei W."/>
            <person name="Wang X."/>
            <person name="Wang C."/>
            <person name="Yang T."/>
            <person name="Huo Q."/>
            <person name="Li W."/>
            <person name="Guo W."/>
            <person name="Chen H."/>
            <person name="Zhou L."/>
            <person name="Ni X."/>
            <person name="Tian J."/>
            <person name="Zhou Y."/>
            <person name="Sheng Y."/>
            <person name="Liu T."/>
            <person name="Pan Y."/>
            <person name="Xia L."/>
            <person name="Li J."/>
            <person name="Zhao F."/>
            <person name="Cao W."/>
        </authorList>
    </citation>
    <scope>NUCLEOTIDE SEQUENCE</scope>
    <source>
        <strain evidence="1">Hyas-2018</strain>
    </source>
</reference>
<name>A0ACB7SHJ5_HYAAI</name>
<keyword evidence="2" id="KW-1185">Reference proteome</keyword>
<proteinExistence type="predicted"/>
<accession>A0ACB7SHJ5</accession>
<protein>
    <submittedName>
        <fullName evidence="1">Uncharacterized protein</fullName>
    </submittedName>
</protein>
<comment type="caution">
    <text evidence="1">The sequence shown here is derived from an EMBL/GenBank/DDBJ whole genome shotgun (WGS) entry which is preliminary data.</text>
</comment>